<evidence type="ECO:0000256" key="3">
    <source>
        <dbReference type="ARBA" id="ARBA00023002"/>
    </source>
</evidence>
<evidence type="ECO:0000256" key="4">
    <source>
        <dbReference type="ARBA" id="ARBA00023027"/>
    </source>
</evidence>
<dbReference type="SMART" id="SM00984">
    <property type="entry name" value="UDPG_MGDP_dh_C"/>
    <property type="match status" value="1"/>
</dbReference>
<dbReference type="InterPro" id="IPR028359">
    <property type="entry name" value="UDP_ManNAc/GlcNAc_DH"/>
</dbReference>
<dbReference type="InterPro" id="IPR014026">
    <property type="entry name" value="UDP-Glc/GDP-Man_DH_dimer"/>
</dbReference>
<dbReference type="Gene3D" id="3.40.50.720">
    <property type="entry name" value="NAD(P)-binding Rossmann-like Domain"/>
    <property type="match status" value="2"/>
</dbReference>
<dbReference type="Pfam" id="PF03720">
    <property type="entry name" value="UDPG_MGDP_dh_C"/>
    <property type="match status" value="1"/>
</dbReference>
<evidence type="ECO:0000256" key="5">
    <source>
        <dbReference type="PIRNR" id="PIRNR000124"/>
    </source>
</evidence>
<dbReference type="SUPFAM" id="SSF48179">
    <property type="entry name" value="6-phosphogluconate dehydrogenase C-terminal domain-like"/>
    <property type="match status" value="1"/>
</dbReference>
<dbReference type="Pfam" id="PF00984">
    <property type="entry name" value="UDPG_MGDP_dh"/>
    <property type="match status" value="1"/>
</dbReference>
<protein>
    <recommendedName>
        <fullName evidence="2">UDP-glucose 6-dehydrogenase</fullName>
    </recommendedName>
</protein>
<evidence type="ECO:0000259" key="6">
    <source>
        <dbReference type="SMART" id="SM00984"/>
    </source>
</evidence>
<keyword evidence="8" id="KW-1185">Reference proteome</keyword>
<dbReference type="GO" id="GO:0000271">
    <property type="term" value="P:polysaccharide biosynthetic process"/>
    <property type="evidence" value="ECO:0007669"/>
    <property type="project" value="InterPro"/>
</dbReference>
<dbReference type="InterPro" id="IPR008927">
    <property type="entry name" value="6-PGluconate_DH-like_C_sf"/>
</dbReference>
<dbReference type="GO" id="GO:0016628">
    <property type="term" value="F:oxidoreductase activity, acting on the CH-CH group of donors, NAD or NADP as acceptor"/>
    <property type="evidence" value="ECO:0007669"/>
    <property type="project" value="InterPro"/>
</dbReference>
<dbReference type="PIRSF" id="PIRSF000124">
    <property type="entry name" value="UDPglc_GDPman_dh"/>
    <property type="match status" value="1"/>
</dbReference>
<organism evidence="7 8">
    <name type="scientific">Thalassobaculum fulvum</name>
    <dbReference type="NCBI Taxonomy" id="1633335"/>
    <lineage>
        <taxon>Bacteria</taxon>
        <taxon>Pseudomonadati</taxon>
        <taxon>Pseudomonadota</taxon>
        <taxon>Alphaproteobacteria</taxon>
        <taxon>Rhodospirillales</taxon>
        <taxon>Thalassobaculaceae</taxon>
        <taxon>Thalassobaculum</taxon>
    </lineage>
</organism>
<evidence type="ECO:0000313" key="8">
    <source>
        <dbReference type="Proteomes" id="UP000630353"/>
    </source>
</evidence>
<dbReference type="GO" id="GO:0016616">
    <property type="term" value="F:oxidoreductase activity, acting on the CH-OH group of donors, NAD or NADP as acceptor"/>
    <property type="evidence" value="ECO:0007669"/>
    <property type="project" value="InterPro"/>
</dbReference>
<feature type="domain" description="UDP-glucose/GDP-mannose dehydrogenase C-terminal" evidence="6">
    <location>
        <begin position="313"/>
        <end position="410"/>
    </location>
</feature>
<dbReference type="PANTHER" id="PTHR43750">
    <property type="entry name" value="UDP-GLUCOSE 6-DEHYDROGENASE TUAD"/>
    <property type="match status" value="1"/>
</dbReference>
<dbReference type="EMBL" id="BMZS01000009">
    <property type="protein sequence ID" value="GHD57390.1"/>
    <property type="molecule type" value="Genomic_DNA"/>
</dbReference>
<dbReference type="InterPro" id="IPR014027">
    <property type="entry name" value="UDP-Glc/GDP-Man_DH_C"/>
</dbReference>
<evidence type="ECO:0000256" key="1">
    <source>
        <dbReference type="ARBA" id="ARBA00006601"/>
    </source>
</evidence>
<dbReference type="SUPFAM" id="SSF52413">
    <property type="entry name" value="UDP-glucose/GDP-mannose dehydrogenase C-terminal domain"/>
    <property type="match status" value="1"/>
</dbReference>
<dbReference type="InterPro" id="IPR017476">
    <property type="entry name" value="UDP-Glc/GDP-Man"/>
</dbReference>
<dbReference type="InterPro" id="IPR036291">
    <property type="entry name" value="NAD(P)-bd_dom_sf"/>
</dbReference>
<sequence>MTGTSPTGPVIAYCGMTHLGLVSGTAAAAKGFETVLFDPDPALIARLERAELPVSEPDLDATFAASRQRLTVTADPVDLARADVVYLAPDVPTDDTGASDLSAVERLLDVVRPALREDATLVILSQVPPGFTRGIRGVRGPLHYQVETLVFGIALQRALEPERYIVGCADPSAPLPAPFRAYLEAFGCPILPMRYESAELAKISINMCLVASVGVANTMAEICEHVGADWAEIAPSLKLDRRIGAYSYLTPGLGLAGGNLERDLATVMRLGAAHQTDTGIVKAWVANSQWRKGWAARTLKARVLDADPKARVAVLGLAYKQDTHSTKNSPSLALLAELDGVDVAVHDPVVPASAAPVPVTAGADPIATLRGADVLCIMTPWADYKALDPAAIAAAMRGRIVIDPYRVLDPDRARAAGLEWITLGVAD</sequence>
<comment type="similarity">
    <text evidence="1 5">Belongs to the UDP-glucose/GDP-mannose dehydrogenase family.</text>
</comment>
<dbReference type="GO" id="GO:0051287">
    <property type="term" value="F:NAD binding"/>
    <property type="evidence" value="ECO:0007669"/>
    <property type="project" value="InterPro"/>
</dbReference>
<dbReference type="Proteomes" id="UP000630353">
    <property type="component" value="Unassembled WGS sequence"/>
</dbReference>
<dbReference type="Pfam" id="PF03721">
    <property type="entry name" value="UDPG_MGDP_dh_N"/>
    <property type="match status" value="1"/>
</dbReference>
<dbReference type="AlphaFoldDB" id="A0A918XUM5"/>
<accession>A0A918XUM5</accession>
<evidence type="ECO:0000256" key="2">
    <source>
        <dbReference type="ARBA" id="ARBA00015132"/>
    </source>
</evidence>
<comment type="caution">
    <text evidence="7">The sequence shown here is derived from an EMBL/GenBank/DDBJ whole genome shotgun (WGS) entry which is preliminary data.</text>
</comment>
<proteinExistence type="inferred from homology"/>
<dbReference type="PANTHER" id="PTHR43750:SF3">
    <property type="entry name" value="UDP-GLUCOSE 6-DEHYDROGENASE TUAD"/>
    <property type="match status" value="1"/>
</dbReference>
<dbReference type="InterPro" id="IPR036220">
    <property type="entry name" value="UDP-Glc/GDP-Man_DH_C_sf"/>
</dbReference>
<dbReference type="PIRSF" id="PIRSF500136">
    <property type="entry name" value="UDP_ManNAc_DH"/>
    <property type="match status" value="1"/>
</dbReference>
<name>A0A918XUM5_9PROT</name>
<dbReference type="SUPFAM" id="SSF51735">
    <property type="entry name" value="NAD(P)-binding Rossmann-fold domains"/>
    <property type="match status" value="1"/>
</dbReference>
<keyword evidence="3" id="KW-0560">Oxidoreductase</keyword>
<dbReference type="RefSeq" id="WP_189992709.1">
    <property type="nucleotide sequence ID" value="NZ_BMZS01000009.1"/>
</dbReference>
<dbReference type="InterPro" id="IPR001732">
    <property type="entry name" value="UDP-Glc/GDP-Man_DH_N"/>
</dbReference>
<reference evidence="7" key="2">
    <citation type="submission" date="2020-09" db="EMBL/GenBank/DDBJ databases">
        <authorList>
            <person name="Sun Q."/>
            <person name="Kim S."/>
        </authorList>
    </citation>
    <scope>NUCLEOTIDE SEQUENCE</scope>
    <source>
        <strain evidence="7">KCTC 42651</strain>
    </source>
</reference>
<keyword evidence="4" id="KW-0520">NAD</keyword>
<reference evidence="7" key="1">
    <citation type="journal article" date="2014" name="Int. J. Syst. Evol. Microbiol.">
        <title>Complete genome sequence of Corynebacterium casei LMG S-19264T (=DSM 44701T), isolated from a smear-ripened cheese.</title>
        <authorList>
            <consortium name="US DOE Joint Genome Institute (JGI-PGF)"/>
            <person name="Walter F."/>
            <person name="Albersmeier A."/>
            <person name="Kalinowski J."/>
            <person name="Ruckert C."/>
        </authorList>
    </citation>
    <scope>NUCLEOTIDE SEQUENCE</scope>
    <source>
        <strain evidence="7">KCTC 42651</strain>
    </source>
</reference>
<evidence type="ECO:0000313" key="7">
    <source>
        <dbReference type="EMBL" id="GHD57390.1"/>
    </source>
</evidence>
<gene>
    <name evidence="7" type="ORF">GCM10017083_38820</name>
</gene>